<comment type="similarity">
    <text evidence="2">Belongs to the NRAMP family.</text>
</comment>
<dbReference type="AlphaFoldDB" id="A0A6S7JPV9"/>
<reference evidence="7" key="1">
    <citation type="submission" date="2020-04" db="EMBL/GenBank/DDBJ databases">
        <authorList>
            <person name="Alioto T."/>
            <person name="Alioto T."/>
            <person name="Gomez Garrido J."/>
        </authorList>
    </citation>
    <scope>NUCLEOTIDE SEQUENCE</scope>
    <source>
        <strain evidence="7">A484AB</strain>
    </source>
</reference>
<comment type="caution">
    <text evidence="7">The sequence shown here is derived from an EMBL/GenBank/DDBJ whole genome shotgun (WGS) entry which is preliminary data.</text>
</comment>
<evidence type="ECO:0000256" key="3">
    <source>
        <dbReference type="ARBA" id="ARBA00022448"/>
    </source>
</evidence>
<dbReference type="PANTHER" id="PTHR11706:SF33">
    <property type="entry name" value="NATURAL RESISTANCE-ASSOCIATED MACROPHAGE PROTEIN 2"/>
    <property type="match status" value="1"/>
</dbReference>
<evidence type="ECO:0000256" key="5">
    <source>
        <dbReference type="ARBA" id="ARBA00022989"/>
    </source>
</evidence>
<dbReference type="Pfam" id="PF01566">
    <property type="entry name" value="Nramp"/>
    <property type="match status" value="1"/>
</dbReference>
<dbReference type="OrthoDB" id="5977037at2759"/>
<evidence type="ECO:0000313" key="8">
    <source>
        <dbReference type="Proteomes" id="UP001152795"/>
    </source>
</evidence>
<dbReference type="GO" id="GO:0005886">
    <property type="term" value="C:plasma membrane"/>
    <property type="evidence" value="ECO:0007669"/>
    <property type="project" value="TreeGrafter"/>
</dbReference>
<evidence type="ECO:0000256" key="4">
    <source>
        <dbReference type="ARBA" id="ARBA00022692"/>
    </source>
</evidence>
<sequence>MPHNFYLHSALVKSRKVDRSKHQEIKEANMYYTIESGIALFISFLINLFVVTVFAEGLYGRSNSYVNGICHDKNIPSHGVFPNNSDSVDGDLYKGGIYLGCKYGSAALYIWSIGILAAGQSSTMTGTYAGQFAMEVSASSFH</sequence>
<keyword evidence="8" id="KW-1185">Reference proteome</keyword>
<proteinExistence type="inferred from homology"/>
<accession>A0A6S7JPV9</accession>
<dbReference type="GO" id="GO:0005381">
    <property type="term" value="F:iron ion transmembrane transporter activity"/>
    <property type="evidence" value="ECO:0007669"/>
    <property type="project" value="TreeGrafter"/>
</dbReference>
<keyword evidence="4" id="KW-0812">Transmembrane</keyword>
<organism evidence="7 8">
    <name type="scientific">Paramuricea clavata</name>
    <name type="common">Red gorgonian</name>
    <name type="synonym">Violescent sea-whip</name>
    <dbReference type="NCBI Taxonomy" id="317549"/>
    <lineage>
        <taxon>Eukaryota</taxon>
        <taxon>Metazoa</taxon>
        <taxon>Cnidaria</taxon>
        <taxon>Anthozoa</taxon>
        <taxon>Octocorallia</taxon>
        <taxon>Malacalcyonacea</taxon>
        <taxon>Plexauridae</taxon>
        <taxon>Paramuricea</taxon>
    </lineage>
</organism>
<gene>
    <name evidence="7" type="ORF">PACLA_8A041824</name>
</gene>
<dbReference type="GO" id="GO:0015086">
    <property type="term" value="F:cadmium ion transmembrane transporter activity"/>
    <property type="evidence" value="ECO:0007669"/>
    <property type="project" value="TreeGrafter"/>
</dbReference>
<comment type="subcellular location">
    <subcellularLocation>
        <location evidence="1">Membrane</location>
        <topology evidence="1">Multi-pass membrane protein</topology>
    </subcellularLocation>
</comment>
<dbReference type="Proteomes" id="UP001152795">
    <property type="component" value="Unassembled WGS sequence"/>
</dbReference>
<dbReference type="GO" id="GO:0005384">
    <property type="term" value="F:manganese ion transmembrane transporter activity"/>
    <property type="evidence" value="ECO:0007669"/>
    <property type="project" value="TreeGrafter"/>
</dbReference>
<evidence type="ECO:0000256" key="2">
    <source>
        <dbReference type="ARBA" id="ARBA00006670"/>
    </source>
</evidence>
<dbReference type="GO" id="GO:0010008">
    <property type="term" value="C:endosome membrane"/>
    <property type="evidence" value="ECO:0007669"/>
    <property type="project" value="TreeGrafter"/>
</dbReference>
<evidence type="ECO:0000256" key="1">
    <source>
        <dbReference type="ARBA" id="ARBA00004141"/>
    </source>
</evidence>
<keyword evidence="5" id="KW-1133">Transmembrane helix</keyword>
<dbReference type="EMBL" id="CACRXK020009975">
    <property type="protein sequence ID" value="CAB4018371.1"/>
    <property type="molecule type" value="Genomic_DNA"/>
</dbReference>
<protein>
    <submittedName>
        <fullName evidence="7">Natural resistance-associated macrophage 2-like</fullName>
    </submittedName>
</protein>
<evidence type="ECO:0000256" key="6">
    <source>
        <dbReference type="ARBA" id="ARBA00023136"/>
    </source>
</evidence>
<keyword evidence="6" id="KW-0472">Membrane</keyword>
<name>A0A6S7JPV9_PARCT</name>
<dbReference type="PANTHER" id="PTHR11706">
    <property type="entry name" value="SOLUTE CARRIER PROTEIN FAMILY 11 MEMBER"/>
    <property type="match status" value="1"/>
</dbReference>
<keyword evidence="3" id="KW-0813">Transport</keyword>
<evidence type="ECO:0000313" key="7">
    <source>
        <dbReference type="EMBL" id="CAB4018371.1"/>
    </source>
</evidence>
<dbReference type="InterPro" id="IPR001046">
    <property type="entry name" value="NRAMP_fam"/>
</dbReference>